<keyword evidence="3" id="KW-0313">Glucose metabolism</keyword>
<evidence type="ECO:0000256" key="4">
    <source>
        <dbReference type="ARBA" id="ARBA00022676"/>
    </source>
</evidence>
<dbReference type="AlphaFoldDB" id="A0A381TWN5"/>
<dbReference type="GO" id="GO:0016757">
    <property type="term" value="F:glycosyltransferase activity"/>
    <property type="evidence" value="ECO:0007669"/>
    <property type="project" value="UniProtKB-KW"/>
</dbReference>
<gene>
    <name evidence="9" type="ORF">METZ01_LOCUS73300</name>
</gene>
<sequence length="361" mass="40649">MVPLLRDLGIDTRWDVIKGNQAFFAVTKAFHNALHGGDETISKEMIQVFRDTTEINLQDFDTFGDVVMVHDPQPVGLITRRSVVGGRWLWRCHIDISTPDPRIWEFLRQFVSQYDGSVFSMPDFAQRLSIPQFMVPPSIDPLSEKNRELSDAEVQAVVERYELDPERPILTQISRFDRLKDPLGVIQAYRLVRRHHDCQLLLAGGGATDDPEGQEVLQEVREAAGNDQDIHVLELPPFSDFDINALVRGSTVVIQKSIKEGFGLTVAEALWKRKPVIGGAVGGIKLQLLNGVTGFLVHSPEGAANRITELLANRELRQAIGDAGHRYVRDNFLTTRHIRDYLLLMLAIENEDTDLSLLTEP</sequence>
<dbReference type="Gene3D" id="3.40.50.2000">
    <property type="entry name" value="Glycogen Phosphorylase B"/>
    <property type="match status" value="2"/>
</dbReference>
<feature type="domain" description="Trehalose synthase N-terminal" evidence="8">
    <location>
        <begin position="1"/>
        <end position="126"/>
    </location>
</feature>
<keyword evidence="6" id="KW-0119">Carbohydrate metabolism</keyword>
<dbReference type="PANTHER" id="PTHR47779:SF1">
    <property type="entry name" value="SYNTHASE (CCG-9), PUTATIVE (AFU_ORTHOLOGUE AFUA_3G12100)-RELATED"/>
    <property type="match status" value="1"/>
</dbReference>
<evidence type="ECO:0000259" key="8">
    <source>
        <dbReference type="Pfam" id="PF21269"/>
    </source>
</evidence>
<organism evidence="9">
    <name type="scientific">marine metagenome</name>
    <dbReference type="NCBI Taxonomy" id="408172"/>
    <lineage>
        <taxon>unclassified sequences</taxon>
        <taxon>metagenomes</taxon>
        <taxon>ecological metagenomes</taxon>
    </lineage>
</organism>
<dbReference type="GO" id="GO:0006006">
    <property type="term" value="P:glucose metabolic process"/>
    <property type="evidence" value="ECO:0007669"/>
    <property type="project" value="UniProtKB-KW"/>
</dbReference>
<name>A0A381TWN5_9ZZZZ</name>
<dbReference type="Pfam" id="PF00534">
    <property type="entry name" value="Glycos_transf_1"/>
    <property type="match status" value="1"/>
</dbReference>
<dbReference type="EMBL" id="UINC01005303">
    <property type="protein sequence ID" value="SVA20446.1"/>
    <property type="molecule type" value="Genomic_DNA"/>
</dbReference>
<dbReference type="InterPro" id="IPR001296">
    <property type="entry name" value="Glyco_trans_1"/>
</dbReference>
<comment type="similarity">
    <text evidence="1">Belongs to the glycosyltransferase group 1 family. Glycosyltransferase 4 subfamily.</text>
</comment>
<accession>A0A381TWN5</accession>
<reference evidence="9" key="1">
    <citation type="submission" date="2018-05" db="EMBL/GenBank/DDBJ databases">
        <authorList>
            <person name="Lanie J.A."/>
            <person name="Ng W.-L."/>
            <person name="Kazmierczak K.M."/>
            <person name="Andrzejewski T.M."/>
            <person name="Davidsen T.M."/>
            <person name="Wayne K.J."/>
            <person name="Tettelin H."/>
            <person name="Glass J.I."/>
            <person name="Rusch D."/>
            <person name="Podicherti R."/>
            <person name="Tsui H.-C.T."/>
            <person name="Winkler M.E."/>
        </authorList>
    </citation>
    <scope>NUCLEOTIDE SEQUENCE</scope>
</reference>
<protein>
    <submittedName>
        <fullName evidence="9">Uncharacterized protein</fullName>
    </submittedName>
</protein>
<evidence type="ECO:0000256" key="3">
    <source>
        <dbReference type="ARBA" id="ARBA00022526"/>
    </source>
</evidence>
<keyword evidence="5" id="KW-0808">Transferase</keyword>
<keyword evidence="4" id="KW-0328">Glycosyltransferase</keyword>
<dbReference type="InterPro" id="IPR052078">
    <property type="entry name" value="Trehalose_Metab_GTase"/>
</dbReference>
<dbReference type="PANTHER" id="PTHR47779">
    <property type="entry name" value="SYNTHASE (CCG-9), PUTATIVE (AFU_ORTHOLOGUE AFUA_3G12100)-RELATED"/>
    <property type="match status" value="1"/>
</dbReference>
<evidence type="ECO:0000313" key="9">
    <source>
        <dbReference type="EMBL" id="SVA20446.1"/>
    </source>
</evidence>
<evidence type="ECO:0000259" key="7">
    <source>
        <dbReference type="Pfam" id="PF00534"/>
    </source>
</evidence>
<comment type="subunit">
    <text evidence="2">Homodimer.</text>
</comment>
<evidence type="ECO:0000256" key="2">
    <source>
        <dbReference type="ARBA" id="ARBA00011738"/>
    </source>
</evidence>
<dbReference type="Pfam" id="PF21269">
    <property type="entry name" value="TreT_GT1"/>
    <property type="match status" value="1"/>
</dbReference>
<feature type="domain" description="Glycosyl transferase family 1" evidence="7">
    <location>
        <begin position="160"/>
        <end position="324"/>
    </location>
</feature>
<dbReference type="SUPFAM" id="SSF53756">
    <property type="entry name" value="UDP-Glycosyltransferase/glycogen phosphorylase"/>
    <property type="match status" value="1"/>
</dbReference>
<dbReference type="InterPro" id="IPR049438">
    <property type="entry name" value="TreT_GT1"/>
</dbReference>
<proteinExistence type="inferred from homology"/>
<evidence type="ECO:0000256" key="6">
    <source>
        <dbReference type="ARBA" id="ARBA00023277"/>
    </source>
</evidence>
<evidence type="ECO:0000256" key="5">
    <source>
        <dbReference type="ARBA" id="ARBA00022679"/>
    </source>
</evidence>
<evidence type="ECO:0000256" key="1">
    <source>
        <dbReference type="ARBA" id="ARBA00009481"/>
    </source>
</evidence>